<reference evidence="2 3" key="1">
    <citation type="submission" date="2016-06" db="EMBL/GenBank/DDBJ databases">
        <authorList>
            <person name="Kjaerup R.B."/>
            <person name="Dalgaard T.S."/>
            <person name="Juul-Madsen H.R."/>
        </authorList>
    </citation>
    <scope>NUCLEOTIDE SEQUENCE [LARGE SCALE GENOMIC DNA]</scope>
    <source>
        <strain evidence="2 3">Pb300</strain>
    </source>
</reference>
<dbReference type="Pfam" id="PF13091">
    <property type="entry name" value="PLDc_2"/>
    <property type="match status" value="1"/>
</dbReference>
<evidence type="ECO:0000313" key="3">
    <source>
        <dbReference type="Proteomes" id="UP000242814"/>
    </source>
</evidence>
<dbReference type="GO" id="GO:0032049">
    <property type="term" value="P:cardiolipin biosynthetic process"/>
    <property type="evidence" value="ECO:0007669"/>
    <property type="project" value="UniProtKB-ARBA"/>
</dbReference>
<sequence>MFPRQTSKRGPSVLTLSLLTIYFVFVLTLTLSTALPIESHMKSVDALQRPNAYKPRSLPGSLLTAPKGAVGDPPQPASGPLRHAQVMEPKKQPIYVTLLLMYVTLSMAITQHSIGKWREHIATDPLEAHQHSSLADSATAASLEPSFCTGTGDSLLSNYILPDLETADQEVIFVTCFWAAKSKSRQHFFKTLQRLSAKVIRKRRASTNPITTPVENIKVYLCFSSVSILQKLKHTKSENGYIYEPSEWNQKLGLPKPSQIPGVDLTVKSIFIRPFSVMHPKFAIVDRKFVWVPSCNVSWESWFEGAFRLRGSIVEKFYTWWAQVWAPVITPESPQTIGLQDTADRATTSGILPPMILPRQESPLRLIKSFPNISSSQDVTTLFLPSSHHQDPQFRPCPFQCAVPEPRTPLNAFTSFLFASAKKEIYIITPNITARPVVNGLLKALERGVDVTIVTNTNLMVLEQLVTAGTTTKRCMKDLIRQHKKLLKSGARDEEEGGQETNTRGELRIRYWEARNMGRDVNGKSAFRRTHLKLTIVDRAVVIFGSGNMDRASWYTSQEVGVAMYSTDVAKKILDGDGPLTDVERCTRYCYQSFEAGERDPGAV</sequence>
<dbReference type="EMBL" id="LZYO01000307">
    <property type="protein sequence ID" value="ODH19806.1"/>
    <property type="molecule type" value="Genomic_DNA"/>
</dbReference>
<gene>
    <name evidence="2" type="ORF">ACO22_06093</name>
</gene>
<protein>
    <recommendedName>
        <fullName evidence="1">PLD phosphodiesterase domain-containing protein</fullName>
    </recommendedName>
</protein>
<proteinExistence type="predicted"/>
<dbReference type="PANTHER" id="PTHR21248">
    <property type="entry name" value="CARDIOLIPIN SYNTHASE"/>
    <property type="match status" value="1"/>
</dbReference>
<evidence type="ECO:0000259" key="1">
    <source>
        <dbReference type="PROSITE" id="PS50035"/>
    </source>
</evidence>
<dbReference type="SMART" id="SM00155">
    <property type="entry name" value="PLDc"/>
    <property type="match status" value="2"/>
</dbReference>
<feature type="domain" description="PLD phosphodiesterase" evidence="1">
    <location>
        <begin position="274"/>
        <end position="301"/>
    </location>
</feature>
<dbReference type="CDD" id="cd00138">
    <property type="entry name" value="PLDc_SF"/>
    <property type="match status" value="1"/>
</dbReference>
<dbReference type="PROSITE" id="PS50035">
    <property type="entry name" value="PLD"/>
    <property type="match status" value="2"/>
</dbReference>
<dbReference type="VEuPathDB" id="FungiDB:PABG_01514"/>
<dbReference type="InterPro" id="IPR001736">
    <property type="entry name" value="PLipase_D/transphosphatidylase"/>
</dbReference>
<dbReference type="Gene3D" id="3.30.870.10">
    <property type="entry name" value="Endonuclease Chain A"/>
    <property type="match status" value="2"/>
</dbReference>
<evidence type="ECO:0000313" key="2">
    <source>
        <dbReference type="EMBL" id="ODH19806.1"/>
    </source>
</evidence>
<name>A0A1D2J8F0_PARBR</name>
<dbReference type="GO" id="GO:0030572">
    <property type="term" value="F:phosphatidyltransferase activity"/>
    <property type="evidence" value="ECO:0007669"/>
    <property type="project" value="UniProtKB-ARBA"/>
</dbReference>
<dbReference type="Proteomes" id="UP000242814">
    <property type="component" value="Unassembled WGS sequence"/>
</dbReference>
<accession>A0A1D2J8F0</accession>
<feature type="domain" description="PLD phosphodiesterase" evidence="1">
    <location>
        <begin position="526"/>
        <end position="553"/>
    </location>
</feature>
<organism evidence="2 3">
    <name type="scientific">Paracoccidioides brasiliensis</name>
    <dbReference type="NCBI Taxonomy" id="121759"/>
    <lineage>
        <taxon>Eukaryota</taxon>
        <taxon>Fungi</taxon>
        <taxon>Dikarya</taxon>
        <taxon>Ascomycota</taxon>
        <taxon>Pezizomycotina</taxon>
        <taxon>Eurotiomycetes</taxon>
        <taxon>Eurotiomycetidae</taxon>
        <taxon>Onygenales</taxon>
        <taxon>Ajellomycetaceae</taxon>
        <taxon>Paracoccidioides</taxon>
    </lineage>
</organism>
<dbReference type="AlphaFoldDB" id="A0A1D2J8F0"/>
<dbReference type="SUPFAM" id="SSF56024">
    <property type="entry name" value="Phospholipase D/nuclease"/>
    <property type="match status" value="2"/>
</dbReference>
<dbReference type="InterPro" id="IPR025202">
    <property type="entry name" value="PLD-like_dom"/>
</dbReference>
<comment type="caution">
    <text evidence="2">The sequence shown here is derived from an EMBL/GenBank/DDBJ whole genome shotgun (WGS) entry which is preliminary data.</text>
</comment>
<dbReference type="VEuPathDB" id="FungiDB:PADG_04122"/>
<dbReference type="PANTHER" id="PTHR21248:SF11">
    <property type="entry name" value="PLD PHOSPHODIESTERASE DOMAIN-CONTAINING PROTEIN"/>
    <property type="match status" value="1"/>
</dbReference>